<comment type="caution">
    <text evidence="2">The sequence shown here is derived from an EMBL/GenBank/DDBJ whole genome shotgun (WGS) entry which is preliminary data.</text>
</comment>
<name>A0A2S5KQS5_9PROT</name>
<dbReference type="InterPro" id="IPR029052">
    <property type="entry name" value="Metallo-depent_PP-like"/>
</dbReference>
<gene>
    <name evidence="2" type="ORF">C4K68_12395</name>
</gene>
<evidence type="ECO:0000313" key="3">
    <source>
        <dbReference type="Proteomes" id="UP000238196"/>
    </source>
</evidence>
<evidence type="ECO:0000313" key="2">
    <source>
        <dbReference type="EMBL" id="PPC77201.1"/>
    </source>
</evidence>
<dbReference type="EMBL" id="PRLP01000035">
    <property type="protein sequence ID" value="PPC77201.1"/>
    <property type="molecule type" value="Genomic_DNA"/>
</dbReference>
<dbReference type="Proteomes" id="UP000238196">
    <property type="component" value="Unassembled WGS sequence"/>
</dbReference>
<organism evidence="2 3">
    <name type="scientific">Proteobacteria bacterium 228</name>
    <dbReference type="NCBI Taxonomy" id="2083153"/>
    <lineage>
        <taxon>Bacteria</taxon>
        <taxon>Pseudomonadati</taxon>
        <taxon>Pseudomonadota</taxon>
    </lineage>
</organism>
<dbReference type="Gene3D" id="3.60.21.10">
    <property type="match status" value="1"/>
</dbReference>
<accession>A0A2S5KQS5</accession>
<dbReference type="PANTHER" id="PTHR42850">
    <property type="entry name" value="METALLOPHOSPHOESTERASE"/>
    <property type="match status" value="1"/>
</dbReference>
<reference evidence="2 3" key="1">
    <citation type="submission" date="2018-02" db="EMBL/GenBank/DDBJ databases">
        <title>novel marine gammaproteobacteria from coastal saline agro ecosystem.</title>
        <authorList>
            <person name="Krishnan R."/>
            <person name="Ramesh Kumar N."/>
        </authorList>
    </citation>
    <scope>NUCLEOTIDE SEQUENCE [LARGE SCALE GENOMIC DNA]</scope>
    <source>
        <strain evidence="2 3">228</strain>
    </source>
</reference>
<dbReference type="InterPro" id="IPR050126">
    <property type="entry name" value="Ap4A_hydrolase"/>
</dbReference>
<dbReference type="SUPFAM" id="SSF56300">
    <property type="entry name" value="Metallo-dependent phosphatases"/>
    <property type="match status" value="1"/>
</dbReference>
<dbReference type="GO" id="GO:0016791">
    <property type="term" value="F:phosphatase activity"/>
    <property type="evidence" value="ECO:0007669"/>
    <property type="project" value="TreeGrafter"/>
</dbReference>
<feature type="domain" description="Calcineurin-like phosphoesterase" evidence="1">
    <location>
        <begin position="29"/>
        <end position="158"/>
    </location>
</feature>
<evidence type="ECO:0000259" key="1">
    <source>
        <dbReference type="Pfam" id="PF00149"/>
    </source>
</evidence>
<proteinExistence type="predicted"/>
<dbReference type="InterPro" id="IPR004843">
    <property type="entry name" value="Calcineurin-like_PHP"/>
</dbReference>
<protein>
    <submittedName>
        <fullName evidence="2">Serine/threonine protein phosphatase</fullName>
    </submittedName>
</protein>
<dbReference type="OrthoDB" id="9807890at2"/>
<dbReference type="GO" id="GO:0005737">
    <property type="term" value="C:cytoplasm"/>
    <property type="evidence" value="ECO:0007669"/>
    <property type="project" value="TreeGrafter"/>
</dbReference>
<dbReference type="PANTHER" id="PTHR42850:SF7">
    <property type="entry name" value="BIS(5'-NUCLEOSYL)-TETRAPHOSPHATASE PRPE [ASYMMETRICAL]"/>
    <property type="match status" value="1"/>
</dbReference>
<dbReference type="Pfam" id="PF00149">
    <property type="entry name" value="Metallophos"/>
    <property type="match status" value="1"/>
</dbReference>
<sequence>MTPVGTNLDGLPIREGDVGLQQESSGFDLIGDVHGCANTLVRLLKKLGYRQCDGVFRHPQRKAIFLGDIVDRGPRIREALHIVKNMVDAGEARMVMGNHEYNAICYCTHTDKGPGKQPLREHNARHERMIRETLAQFALYQHEWETFLQWFMTLPLYIEETHFRVVHACWDDALIRRFAERCPNGVMDHEFLLRSVTPGSFEFDVAERLMRGTDLRLPDGRFISSRDGVHRRFFRTSYWLDNPQTYGEVLFQPDPLPEDIAVMPISSHDRARLLYYGAEHPPLFIGHYWREGHPAPLTNNIACLDYSAVKYGKLVAYRMDTEHRIHPGKFVWVDVKPNDTELQEVPISL</sequence>
<dbReference type="AlphaFoldDB" id="A0A2S5KQS5"/>